<dbReference type="SUPFAM" id="SSF52091">
    <property type="entry name" value="SpoIIaa-like"/>
    <property type="match status" value="1"/>
</dbReference>
<evidence type="ECO:0000256" key="2">
    <source>
        <dbReference type="ARBA" id="ARBA00022692"/>
    </source>
</evidence>
<keyword evidence="3 5" id="KW-1133">Transmembrane helix</keyword>
<comment type="subcellular location">
    <subcellularLocation>
        <location evidence="1">Membrane</location>
        <topology evidence="1">Multi-pass membrane protein</topology>
    </subcellularLocation>
</comment>
<dbReference type="Pfam" id="PF01740">
    <property type="entry name" value="STAS"/>
    <property type="match status" value="1"/>
</dbReference>
<evidence type="ECO:0000256" key="5">
    <source>
        <dbReference type="SAM" id="Phobius"/>
    </source>
</evidence>
<feature type="transmembrane region" description="Helical" evidence="5">
    <location>
        <begin position="389"/>
        <end position="414"/>
    </location>
</feature>
<feature type="transmembrane region" description="Helical" evidence="5">
    <location>
        <begin position="93"/>
        <end position="113"/>
    </location>
</feature>
<sequence length="599" mass="65360">MPNYSRQWLQGDIVAGITSGVFVIPQSMAYSLLIGIPPKFGLYSALFPAILYSIMGGCGQMAFGPVAILSLLLNTALQTYPDASIEEKVGLCVFLSLMMGITLLLMGVMKFGFITTFLSQPVLSGFTSAAIVIILINQLKLILGVHPPQSPFPLVNLYRQVTTLQEEGFKWATILLALGIIIFNLISKYLIVNIPKTKIPFPGAVISVIFGVLLIIIVPDLADTIEVVGPVPEGIPVPKFPISWFAYERFGFLVNTFLVMALLAFLEMITVGKIYATQNGITLDPNTELVAGGVANIVGSFFQCFPTSGGFGRTPVNASAGARTQLTAMISCVVVAIVILSITSLFSHLPKTVLAGIISVAVISLFDIEQAKYLWQVNKSEFGLMMITFFVTLGIGPQFGIFISVVLSLLLVLFRSSRPGFAILGRLPGTAVYRSIVDYPEAICIPGIILFQFHSPIYFMNAIYLKRKLAYTENILSTHHKTSSIIIDAQAITSVDSVGINVLREIVKTYKEKGIEIFFSALAGRAEKALSRAGLREQIGDDHFFPRLHDAIRFILTNQVIQATQSRAPQTPQPAEKRPFLIDIPSTPIDDDLVQLEDT</sequence>
<organism evidence="7">
    <name type="scientific">Arcella intermedia</name>
    <dbReference type="NCBI Taxonomy" id="1963864"/>
    <lineage>
        <taxon>Eukaryota</taxon>
        <taxon>Amoebozoa</taxon>
        <taxon>Tubulinea</taxon>
        <taxon>Elardia</taxon>
        <taxon>Arcellinida</taxon>
        <taxon>Sphaerothecina</taxon>
        <taxon>Arcellidae</taxon>
        <taxon>Arcella</taxon>
    </lineage>
</organism>
<dbReference type="InterPro" id="IPR036513">
    <property type="entry name" value="STAS_dom_sf"/>
</dbReference>
<dbReference type="GO" id="GO:0055085">
    <property type="term" value="P:transmembrane transport"/>
    <property type="evidence" value="ECO:0007669"/>
    <property type="project" value="InterPro"/>
</dbReference>
<feature type="transmembrane region" description="Helical" evidence="5">
    <location>
        <begin position="199"/>
        <end position="218"/>
    </location>
</feature>
<keyword evidence="4 5" id="KW-0472">Membrane</keyword>
<name>A0A6B2L0D9_9EUKA</name>
<protein>
    <recommendedName>
        <fullName evidence="6">STAS domain-containing protein</fullName>
    </recommendedName>
</protein>
<feature type="transmembrane region" description="Helical" evidence="5">
    <location>
        <begin position="13"/>
        <end position="33"/>
    </location>
</feature>
<feature type="transmembrane region" description="Helical" evidence="5">
    <location>
        <begin position="45"/>
        <end position="73"/>
    </location>
</feature>
<dbReference type="PROSITE" id="PS50801">
    <property type="entry name" value="STAS"/>
    <property type="match status" value="1"/>
</dbReference>
<evidence type="ECO:0000256" key="3">
    <source>
        <dbReference type="ARBA" id="ARBA00022989"/>
    </source>
</evidence>
<dbReference type="InterPro" id="IPR011547">
    <property type="entry name" value="SLC26A/SulP_dom"/>
</dbReference>
<evidence type="ECO:0000313" key="7">
    <source>
        <dbReference type="EMBL" id="NDV30328.1"/>
    </source>
</evidence>
<dbReference type="InterPro" id="IPR002645">
    <property type="entry name" value="STAS_dom"/>
</dbReference>
<dbReference type="Gene3D" id="3.30.750.24">
    <property type="entry name" value="STAS domain"/>
    <property type="match status" value="1"/>
</dbReference>
<feature type="domain" description="STAS" evidence="6">
    <location>
        <begin position="438"/>
        <end position="555"/>
    </location>
</feature>
<accession>A0A6B2L0D9</accession>
<keyword evidence="2 5" id="KW-0812">Transmembrane</keyword>
<feature type="transmembrane region" description="Helical" evidence="5">
    <location>
        <begin position="250"/>
        <end position="269"/>
    </location>
</feature>
<dbReference type="AlphaFoldDB" id="A0A6B2L0D9"/>
<feature type="transmembrane region" description="Helical" evidence="5">
    <location>
        <begin position="326"/>
        <end position="346"/>
    </location>
</feature>
<evidence type="ECO:0000259" key="6">
    <source>
        <dbReference type="PROSITE" id="PS50801"/>
    </source>
</evidence>
<feature type="transmembrane region" description="Helical" evidence="5">
    <location>
        <begin position="168"/>
        <end position="187"/>
    </location>
</feature>
<dbReference type="NCBIfam" id="TIGR00815">
    <property type="entry name" value="sulP"/>
    <property type="match status" value="1"/>
</dbReference>
<dbReference type="InterPro" id="IPR001902">
    <property type="entry name" value="SLC26A/SulP_fam"/>
</dbReference>
<dbReference type="GO" id="GO:0016020">
    <property type="term" value="C:membrane"/>
    <property type="evidence" value="ECO:0007669"/>
    <property type="project" value="UniProtKB-SubCell"/>
</dbReference>
<dbReference type="PANTHER" id="PTHR11814">
    <property type="entry name" value="SULFATE TRANSPORTER"/>
    <property type="match status" value="1"/>
</dbReference>
<evidence type="ECO:0000256" key="4">
    <source>
        <dbReference type="ARBA" id="ARBA00023136"/>
    </source>
</evidence>
<dbReference type="Pfam" id="PF00916">
    <property type="entry name" value="Sulfate_transp"/>
    <property type="match status" value="1"/>
</dbReference>
<reference evidence="7" key="1">
    <citation type="journal article" date="2020" name="J. Eukaryot. Microbiol.">
        <title>De novo Sequencing, Assembly and Annotation of the Transcriptome for the Free-Living Testate Amoeba Arcella intermedia.</title>
        <authorList>
            <person name="Ribeiro G.M."/>
            <person name="Porfirio-Sousa A.L."/>
            <person name="Maurer-Alcala X.X."/>
            <person name="Katz L.A."/>
            <person name="Lahr D.J.G."/>
        </authorList>
    </citation>
    <scope>NUCLEOTIDE SEQUENCE</scope>
</reference>
<dbReference type="EMBL" id="GIBP01001359">
    <property type="protein sequence ID" value="NDV30328.1"/>
    <property type="molecule type" value="Transcribed_RNA"/>
</dbReference>
<dbReference type="CDD" id="cd07042">
    <property type="entry name" value="STAS_SulP_like_sulfate_transporter"/>
    <property type="match status" value="1"/>
</dbReference>
<evidence type="ECO:0000256" key="1">
    <source>
        <dbReference type="ARBA" id="ARBA00004141"/>
    </source>
</evidence>
<proteinExistence type="predicted"/>